<dbReference type="PANTHER" id="PTHR31132:SF13">
    <property type="entry name" value="N-LYSINE METHYLTRANSFERASE"/>
    <property type="match status" value="1"/>
</dbReference>
<dbReference type="Pfam" id="PF13266">
    <property type="entry name" value="DUF4057"/>
    <property type="match status" value="1"/>
</dbReference>
<feature type="compositionally biased region" description="Basic and acidic residues" evidence="1">
    <location>
        <begin position="211"/>
        <end position="221"/>
    </location>
</feature>
<dbReference type="EnsemblPlants" id="Pp3c19_11106V3.2">
    <property type="protein sequence ID" value="Pp3c19_11106V3.2"/>
    <property type="gene ID" value="Pp3c19_11106"/>
</dbReference>
<evidence type="ECO:0000313" key="6">
    <source>
        <dbReference type="Proteomes" id="UP000006727"/>
    </source>
</evidence>
<dbReference type="FunCoup" id="A0A2K1IY16">
    <property type="interactions" value="2089"/>
</dbReference>
<dbReference type="Gramene" id="Pp3c19_11100V3.1">
    <property type="protein sequence ID" value="Pp3c19_11100V3.1"/>
    <property type="gene ID" value="Pp3c19_11100"/>
</dbReference>
<feature type="compositionally biased region" description="Polar residues" evidence="1">
    <location>
        <begin position="222"/>
        <end position="237"/>
    </location>
</feature>
<feature type="domain" description="DUF4057" evidence="2">
    <location>
        <begin position="62"/>
        <end position="331"/>
    </location>
</feature>
<dbReference type="EnsemblPlants" id="Pp3c19_11106V3.1">
    <property type="protein sequence ID" value="Pp3c19_11106V3.1"/>
    <property type="gene ID" value="Pp3c19_11106"/>
</dbReference>
<evidence type="ECO:0000256" key="1">
    <source>
        <dbReference type="SAM" id="MobiDB-lite"/>
    </source>
</evidence>
<dbReference type="RefSeq" id="XP_024403468.1">
    <property type="nucleotide sequence ID" value="XM_024547700.2"/>
</dbReference>
<dbReference type="RefSeq" id="XP_024403469.1">
    <property type="nucleotide sequence ID" value="XM_024547701.2"/>
</dbReference>
<dbReference type="AlphaFoldDB" id="A0A2K1IY16"/>
<protein>
    <recommendedName>
        <fullName evidence="2">DUF4057 domain-containing protein</fullName>
    </recommendedName>
</protein>
<sequence>MPVDNGSLVVLKRGYRPPGGESTVQLTWSDNPEVPRSPVPVMRHNAIGDCHGMIMSSEESPVGRPTIRMHQPAGGVSTIKFSETVTAEEVEALLKSRPASDLKKREMHGSGIFNGTGAANGEPKGADRTAVRMHQPAGGVSQITFGSEESASPKKPVTIPEVAKQRELSGTRETTDDIHARRGSFSNAKAKELTGSNIFGPPPPDQPKNNRSFEMREESKTNQDQPQPRSLHTSVRISNPAGGRSQISFGADEEIDNVTHKLSGLKCAELSGHDIFSDANNVPNAKPHHHHLSEAKLKEIAGHDIFSDDKPRARDVLGGIKKPPGGASSIALV</sequence>
<dbReference type="Gramene" id="Pp3c19_11106V3.1">
    <property type="protein sequence ID" value="Pp3c19_11106V3.1"/>
    <property type="gene ID" value="Pp3c19_11106"/>
</dbReference>
<dbReference type="EMBL" id="ABEU02000019">
    <property type="protein sequence ID" value="PNR34179.1"/>
    <property type="molecule type" value="Genomic_DNA"/>
</dbReference>
<dbReference type="Gramene" id="Pp3c19_11106V3.2">
    <property type="protein sequence ID" value="Pp3c19_11106V3.2"/>
    <property type="gene ID" value="Pp3c19_11106"/>
</dbReference>
<dbReference type="OMA" id="ESRVCYG"/>
<organism evidence="3">
    <name type="scientific">Physcomitrium patens</name>
    <name type="common">Spreading-leaved earth moss</name>
    <name type="synonym">Physcomitrella patens</name>
    <dbReference type="NCBI Taxonomy" id="3218"/>
    <lineage>
        <taxon>Eukaryota</taxon>
        <taxon>Viridiplantae</taxon>
        <taxon>Streptophyta</taxon>
        <taxon>Embryophyta</taxon>
        <taxon>Bryophyta</taxon>
        <taxon>Bryophytina</taxon>
        <taxon>Bryopsida</taxon>
        <taxon>Funariidae</taxon>
        <taxon>Funariales</taxon>
        <taxon>Funariaceae</taxon>
        <taxon>Physcomitrium</taxon>
    </lineage>
</organism>
<evidence type="ECO:0000313" key="5">
    <source>
        <dbReference type="EnsemblPlants" id="Pp3c19_11106V3.1"/>
    </source>
</evidence>
<proteinExistence type="predicted"/>
<dbReference type="KEGG" id="ppp:112295770"/>
<dbReference type="OrthoDB" id="1868458at2759"/>
<dbReference type="GeneID" id="112295770"/>
<reference evidence="4" key="3">
    <citation type="submission" date="2020-12" db="UniProtKB">
        <authorList>
            <consortium name="EnsemblPlants"/>
        </authorList>
    </citation>
    <scope>IDENTIFICATION</scope>
</reference>
<evidence type="ECO:0000313" key="4">
    <source>
        <dbReference type="EnsemblPlants" id="Pp3c19_11100V3.1"/>
    </source>
</evidence>
<feature type="compositionally biased region" description="Basic and acidic residues" evidence="1">
    <location>
        <begin position="163"/>
        <end position="180"/>
    </location>
</feature>
<reference evidence="3 6" key="2">
    <citation type="journal article" date="2018" name="Plant J.">
        <title>The Physcomitrella patens chromosome-scale assembly reveals moss genome structure and evolution.</title>
        <authorList>
            <person name="Lang D."/>
            <person name="Ullrich K.K."/>
            <person name="Murat F."/>
            <person name="Fuchs J."/>
            <person name="Jenkins J."/>
            <person name="Haas F.B."/>
            <person name="Piednoel M."/>
            <person name="Gundlach H."/>
            <person name="Van Bel M."/>
            <person name="Meyberg R."/>
            <person name="Vives C."/>
            <person name="Morata J."/>
            <person name="Symeonidi A."/>
            <person name="Hiss M."/>
            <person name="Muchero W."/>
            <person name="Kamisugi Y."/>
            <person name="Saleh O."/>
            <person name="Blanc G."/>
            <person name="Decker E.L."/>
            <person name="van Gessel N."/>
            <person name="Grimwood J."/>
            <person name="Hayes R.D."/>
            <person name="Graham S.W."/>
            <person name="Gunter L.E."/>
            <person name="McDaniel S.F."/>
            <person name="Hoernstein S.N.W."/>
            <person name="Larsson A."/>
            <person name="Li F.W."/>
            <person name="Perroud P.F."/>
            <person name="Phillips J."/>
            <person name="Ranjan P."/>
            <person name="Rokshar D.S."/>
            <person name="Rothfels C.J."/>
            <person name="Schneider L."/>
            <person name="Shu S."/>
            <person name="Stevenson D.W."/>
            <person name="Thummler F."/>
            <person name="Tillich M."/>
            <person name="Villarreal Aguilar J.C."/>
            <person name="Widiez T."/>
            <person name="Wong G.K."/>
            <person name="Wymore A."/>
            <person name="Zhang Y."/>
            <person name="Zimmer A.D."/>
            <person name="Quatrano R.S."/>
            <person name="Mayer K.F.X."/>
            <person name="Goodstein D."/>
            <person name="Casacuberta J.M."/>
            <person name="Vandepoele K."/>
            <person name="Reski R."/>
            <person name="Cuming A.C."/>
            <person name="Tuskan G.A."/>
            <person name="Maumus F."/>
            <person name="Salse J."/>
            <person name="Schmutz J."/>
            <person name="Rensing S.A."/>
        </authorList>
    </citation>
    <scope>NUCLEOTIDE SEQUENCE [LARGE SCALE GENOMIC DNA]</scope>
    <source>
        <strain evidence="4 6">cv. Gransden 2004</strain>
    </source>
</reference>
<dbReference type="PANTHER" id="PTHR31132">
    <property type="entry name" value="N-LYSINE METHYLTRANSFERASE"/>
    <property type="match status" value="1"/>
</dbReference>
<gene>
    <name evidence="5" type="primary">LOC112295770</name>
    <name evidence="3" type="ORF">PHYPA_023996</name>
</gene>
<name>A0A2K1IY16_PHYPA</name>
<reference evidence="3 6" key="1">
    <citation type="journal article" date="2008" name="Science">
        <title>The Physcomitrella genome reveals evolutionary insights into the conquest of land by plants.</title>
        <authorList>
            <person name="Rensing S."/>
            <person name="Lang D."/>
            <person name="Zimmer A."/>
            <person name="Terry A."/>
            <person name="Salamov A."/>
            <person name="Shapiro H."/>
            <person name="Nishiyama T."/>
            <person name="Perroud P.-F."/>
            <person name="Lindquist E."/>
            <person name="Kamisugi Y."/>
            <person name="Tanahashi T."/>
            <person name="Sakakibara K."/>
            <person name="Fujita T."/>
            <person name="Oishi K."/>
            <person name="Shin-I T."/>
            <person name="Kuroki Y."/>
            <person name="Toyoda A."/>
            <person name="Suzuki Y."/>
            <person name="Hashimoto A."/>
            <person name="Yamaguchi K."/>
            <person name="Sugano A."/>
            <person name="Kohara Y."/>
            <person name="Fujiyama A."/>
            <person name="Anterola A."/>
            <person name="Aoki S."/>
            <person name="Ashton N."/>
            <person name="Barbazuk W.B."/>
            <person name="Barker E."/>
            <person name="Bennetzen J."/>
            <person name="Bezanilla M."/>
            <person name="Blankenship R."/>
            <person name="Cho S.H."/>
            <person name="Dutcher S."/>
            <person name="Estelle M."/>
            <person name="Fawcett J.A."/>
            <person name="Gundlach H."/>
            <person name="Hanada K."/>
            <person name="Heyl A."/>
            <person name="Hicks K.A."/>
            <person name="Hugh J."/>
            <person name="Lohr M."/>
            <person name="Mayer K."/>
            <person name="Melkozernov A."/>
            <person name="Murata T."/>
            <person name="Nelson D."/>
            <person name="Pils B."/>
            <person name="Prigge M."/>
            <person name="Reiss B."/>
            <person name="Renner T."/>
            <person name="Rombauts S."/>
            <person name="Rushton P."/>
            <person name="Sanderfoot A."/>
            <person name="Schween G."/>
            <person name="Shiu S.-H."/>
            <person name="Stueber K."/>
            <person name="Theodoulou F.L."/>
            <person name="Tu H."/>
            <person name="Van de Peer Y."/>
            <person name="Verrier P.J."/>
            <person name="Waters E."/>
            <person name="Wood A."/>
            <person name="Yang L."/>
            <person name="Cove D."/>
            <person name="Cuming A."/>
            <person name="Hasebe M."/>
            <person name="Lucas S."/>
            <person name="Mishler D.B."/>
            <person name="Reski R."/>
            <person name="Grigoriev I."/>
            <person name="Quatrano R.S."/>
            <person name="Boore J.L."/>
        </authorList>
    </citation>
    <scope>NUCLEOTIDE SEQUENCE [LARGE SCALE GENOMIC DNA]</scope>
    <source>
        <strain evidence="4 6">cv. Gransden 2004</strain>
    </source>
</reference>
<feature type="region of interest" description="Disordered" evidence="1">
    <location>
        <begin position="142"/>
        <end position="247"/>
    </location>
</feature>
<accession>A0A2K1IY16</accession>
<dbReference type="Proteomes" id="UP000006727">
    <property type="component" value="Chromosome 19"/>
</dbReference>
<keyword evidence="6" id="KW-1185">Reference proteome</keyword>
<evidence type="ECO:0000313" key="3">
    <source>
        <dbReference type="EMBL" id="PNR34179.1"/>
    </source>
</evidence>
<dbReference type="PaxDb" id="3218-PP1S449_7V6.1"/>
<evidence type="ECO:0000259" key="2">
    <source>
        <dbReference type="Pfam" id="PF13266"/>
    </source>
</evidence>
<dbReference type="InterPro" id="IPR025131">
    <property type="entry name" value="DUF4057"/>
</dbReference>
<dbReference type="EnsemblPlants" id="Pp3c19_11100V3.1">
    <property type="protein sequence ID" value="Pp3c19_11100V3.1"/>
    <property type="gene ID" value="Pp3c19_11100"/>
</dbReference>